<dbReference type="EMBL" id="PP750868">
    <property type="protein sequence ID" value="XBM95145.1"/>
    <property type="molecule type" value="Genomic_DNA"/>
</dbReference>
<evidence type="ECO:0000313" key="1">
    <source>
        <dbReference type="EMBL" id="XBM95145.1"/>
    </source>
</evidence>
<proteinExistence type="predicted"/>
<accession>A0AAU7GXI6</accession>
<gene>
    <name evidence="1" type="ORF">Scarif_00036</name>
</gene>
<sequence>MRPLLIGNAVFGKPKPQRAIRISLDKDANNGKTNPGEDKILRPETVSLIAERTKEVAKYVALTAVTAYAAVKTIDTLSKIALKKTKSADQEN</sequence>
<organism evidence="1">
    <name type="scientific">Streptomyces phage Scarif</name>
    <dbReference type="NCBI Taxonomy" id="3158858"/>
    <lineage>
        <taxon>Viruses</taxon>
        <taxon>Duplodnaviria</taxon>
        <taxon>Heunggongvirae</taxon>
        <taxon>Uroviricota</taxon>
        <taxon>Caudoviricetes</taxon>
    </lineage>
</organism>
<protein>
    <submittedName>
        <fullName evidence="1">Uncharacterized protein</fullName>
    </submittedName>
</protein>
<reference evidence="1" key="1">
    <citation type="submission" date="2024-05" db="EMBL/GenBank/DDBJ databases">
        <title>Isolation and characterization of the new Streptomyces phages Kamino, Geonosis, Abafar and Scarif infecting a broad range of host species.</title>
        <authorList>
            <person name="Rackow B."/>
            <person name="Rolland C."/>
            <person name="Mohnen I."/>
            <person name="Wittmann J."/>
            <person name="Muesken M."/>
            <person name="Overmann J."/>
            <person name="Frunzke J."/>
        </authorList>
    </citation>
    <scope>NUCLEOTIDE SEQUENCE</scope>
</reference>
<name>A0AAU7GXI6_9CAUD</name>